<evidence type="ECO:0000313" key="3">
    <source>
        <dbReference type="Proteomes" id="UP000726105"/>
    </source>
</evidence>
<keyword evidence="1" id="KW-1133">Transmembrane helix</keyword>
<gene>
    <name evidence="2" type="ORF">IPI13_12270</name>
</gene>
<dbReference type="Proteomes" id="UP000726105">
    <property type="component" value="Unassembled WGS sequence"/>
</dbReference>
<name>A0A935IKP7_9MICO</name>
<feature type="transmembrane region" description="Helical" evidence="1">
    <location>
        <begin position="21"/>
        <end position="43"/>
    </location>
</feature>
<proteinExistence type="predicted"/>
<accession>A0A935IKP7</accession>
<evidence type="ECO:0000256" key="1">
    <source>
        <dbReference type="SAM" id="Phobius"/>
    </source>
</evidence>
<sequence>MTRPTGLVRWVRLRVGRPDQGRAIVEFVFLGVLLLVPLIYLVMSLAVLQAAAYSATTAAREAGRAFTTAPAESQGMPRARAAAQVAFEDFGFLPEETSVAITCDGSPCLRPDARVSVTTSIRVRLPYLPAFLGDAVPAAIPVSATHVATVGRFGGS</sequence>
<reference evidence="2 3" key="1">
    <citation type="submission" date="2020-10" db="EMBL/GenBank/DDBJ databases">
        <title>Connecting structure to function with the recovery of over 1000 high-quality activated sludge metagenome-assembled genomes encoding full-length rRNA genes using long-read sequencing.</title>
        <authorList>
            <person name="Singleton C.M."/>
            <person name="Petriglieri F."/>
            <person name="Kristensen J.M."/>
            <person name="Kirkegaard R.H."/>
            <person name="Michaelsen T.Y."/>
            <person name="Andersen M.H."/>
            <person name="Karst S.M."/>
            <person name="Dueholm M.S."/>
            <person name="Nielsen P.H."/>
            <person name="Albertsen M."/>
        </authorList>
    </citation>
    <scope>NUCLEOTIDE SEQUENCE [LARGE SCALE GENOMIC DNA]</scope>
    <source>
        <strain evidence="2">Ega_18-Q3-R5-49_MAXAC.001</strain>
    </source>
</reference>
<comment type="caution">
    <text evidence="2">The sequence shown here is derived from an EMBL/GenBank/DDBJ whole genome shotgun (WGS) entry which is preliminary data.</text>
</comment>
<dbReference type="EMBL" id="JADJIB010000004">
    <property type="protein sequence ID" value="MBK7273900.1"/>
    <property type="molecule type" value="Genomic_DNA"/>
</dbReference>
<keyword evidence="1" id="KW-0472">Membrane</keyword>
<dbReference type="AlphaFoldDB" id="A0A935IKP7"/>
<organism evidence="2 3">
    <name type="scientific">Candidatus Phosphoribacter hodrii</name>
    <dbReference type="NCBI Taxonomy" id="2953743"/>
    <lineage>
        <taxon>Bacteria</taxon>
        <taxon>Bacillati</taxon>
        <taxon>Actinomycetota</taxon>
        <taxon>Actinomycetes</taxon>
        <taxon>Micrococcales</taxon>
        <taxon>Dermatophilaceae</taxon>
        <taxon>Candidatus Phosphoribacter</taxon>
    </lineage>
</organism>
<keyword evidence="1" id="KW-0812">Transmembrane</keyword>
<evidence type="ECO:0000313" key="2">
    <source>
        <dbReference type="EMBL" id="MBK7273900.1"/>
    </source>
</evidence>
<protein>
    <submittedName>
        <fullName evidence="2">Pilus assembly protein</fullName>
    </submittedName>
</protein>